<dbReference type="InterPro" id="IPR015915">
    <property type="entry name" value="Kelch-typ_b-propeller"/>
</dbReference>
<feature type="region of interest" description="Disordered" evidence="1">
    <location>
        <begin position="130"/>
        <end position="159"/>
    </location>
</feature>
<feature type="transmembrane region" description="Helical" evidence="2">
    <location>
        <begin position="321"/>
        <end position="340"/>
    </location>
</feature>
<accession>A0ABN7SV13</accession>
<keyword evidence="2" id="KW-0812">Transmembrane</keyword>
<gene>
    <name evidence="3" type="ORF">OKIOD_LOCUS10249</name>
</gene>
<keyword evidence="2" id="KW-0472">Membrane</keyword>
<keyword evidence="4" id="KW-1185">Reference proteome</keyword>
<feature type="compositionally biased region" description="Basic and acidic residues" evidence="1">
    <location>
        <begin position="147"/>
        <end position="159"/>
    </location>
</feature>
<keyword evidence="2" id="KW-1133">Transmembrane helix</keyword>
<protein>
    <submittedName>
        <fullName evidence="3">Oidioi.mRNA.OKI2018_I69.chr1.g1484.t1.cds</fullName>
    </submittedName>
</protein>
<dbReference type="SUPFAM" id="SSF117281">
    <property type="entry name" value="Kelch motif"/>
    <property type="match status" value="1"/>
</dbReference>
<proteinExistence type="predicted"/>
<sequence length="342" mass="38924">MMSTGKWKELEPHPRYIEDLAVVSLPSGALLTIGGKDRKPWQDTNEIWQLMNNNWSLHGFLPKLVTFPSVLMIADSIFVFPGDMTTEVRLIQRINLDSNENIVFTNVVGEVPKDSGEKPLPKIEEDIVPKNEGTPLEMGKRHNLAPIKEENEPPDAPKREPLANVKCLECHCVGTVMKTKDEVVLRPNTVKKTLIDLGGGLFMPNINKVKPTVKIINQKAKDFVEGFNETIDGGDENRENAGFFQRSTKRVRTFRARFARGMENARPEKKMKLAKMIQAEMVKTPAPEKFTGWFSDEFEKHAFWKSEKRFSLHGNKTMRQLAVYMVFGCFFWGIIVGISITF</sequence>
<evidence type="ECO:0000313" key="4">
    <source>
        <dbReference type="Proteomes" id="UP001158576"/>
    </source>
</evidence>
<evidence type="ECO:0000256" key="2">
    <source>
        <dbReference type="SAM" id="Phobius"/>
    </source>
</evidence>
<organism evidence="3 4">
    <name type="scientific">Oikopleura dioica</name>
    <name type="common">Tunicate</name>
    <dbReference type="NCBI Taxonomy" id="34765"/>
    <lineage>
        <taxon>Eukaryota</taxon>
        <taxon>Metazoa</taxon>
        <taxon>Chordata</taxon>
        <taxon>Tunicata</taxon>
        <taxon>Appendicularia</taxon>
        <taxon>Copelata</taxon>
        <taxon>Oikopleuridae</taxon>
        <taxon>Oikopleura</taxon>
    </lineage>
</organism>
<dbReference type="Gene3D" id="2.120.10.80">
    <property type="entry name" value="Kelch-type beta propeller"/>
    <property type="match status" value="1"/>
</dbReference>
<evidence type="ECO:0000256" key="1">
    <source>
        <dbReference type="SAM" id="MobiDB-lite"/>
    </source>
</evidence>
<name>A0ABN7SV13_OIKDI</name>
<dbReference type="EMBL" id="OU015566">
    <property type="protein sequence ID" value="CAG5104724.1"/>
    <property type="molecule type" value="Genomic_DNA"/>
</dbReference>
<reference evidence="3 4" key="1">
    <citation type="submission" date="2021-04" db="EMBL/GenBank/DDBJ databases">
        <authorList>
            <person name="Bliznina A."/>
        </authorList>
    </citation>
    <scope>NUCLEOTIDE SEQUENCE [LARGE SCALE GENOMIC DNA]</scope>
</reference>
<dbReference type="Proteomes" id="UP001158576">
    <property type="component" value="Chromosome 1"/>
</dbReference>
<evidence type="ECO:0000313" key="3">
    <source>
        <dbReference type="EMBL" id="CAG5104724.1"/>
    </source>
</evidence>